<keyword evidence="2" id="KW-0472">Membrane</keyword>
<dbReference type="EMBL" id="BMNQ01000044">
    <property type="protein sequence ID" value="GGK02302.1"/>
    <property type="molecule type" value="Genomic_DNA"/>
</dbReference>
<keyword evidence="3" id="KW-0732">Signal</keyword>
<protein>
    <recommendedName>
        <fullName evidence="6">Excalibur calcium-binding domain-containing protein</fullName>
    </recommendedName>
</protein>
<sequence>MKSKHLTLAVLLSALFMFGTAQSVFANHSGDLDCKDFDTQAEAQAHLEEHPNDPDGLDKEGDGLPCENLPAGDSDASSSDDTPTSENDTDSEATSSEESTSSEEDASSESKDNTSSEEQGGELPDTATVLPLGILGGLGAMALGALGIRKRQ</sequence>
<evidence type="ECO:0008006" key="6">
    <source>
        <dbReference type="Google" id="ProtNLM"/>
    </source>
</evidence>
<feature type="chain" id="PRO_5036804954" description="Excalibur calcium-binding domain-containing protein" evidence="3">
    <location>
        <begin position="27"/>
        <end position="152"/>
    </location>
</feature>
<feature type="compositionally biased region" description="Low complexity" evidence="1">
    <location>
        <begin position="73"/>
        <end position="99"/>
    </location>
</feature>
<keyword evidence="2" id="KW-0812">Transmembrane</keyword>
<proteinExistence type="predicted"/>
<name>A0A917UZW9_9BACI</name>
<evidence type="ECO:0000256" key="3">
    <source>
        <dbReference type="SAM" id="SignalP"/>
    </source>
</evidence>
<dbReference type="Pfam" id="PF03229">
    <property type="entry name" value="Alpha_GJ"/>
    <property type="match status" value="1"/>
</dbReference>
<evidence type="ECO:0000256" key="1">
    <source>
        <dbReference type="SAM" id="MobiDB-lite"/>
    </source>
</evidence>
<feature type="transmembrane region" description="Helical" evidence="2">
    <location>
        <begin position="129"/>
        <end position="148"/>
    </location>
</feature>
<dbReference type="RefSeq" id="WP_188633513.1">
    <property type="nucleotide sequence ID" value="NZ_BMNQ01000044.1"/>
</dbReference>
<evidence type="ECO:0000313" key="4">
    <source>
        <dbReference type="EMBL" id="GGK02302.1"/>
    </source>
</evidence>
<feature type="signal peptide" evidence="3">
    <location>
        <begin position="1"/>
        <end position="26"/>
    </location>
</feature>
<dbReference type="Proteomes" id="UP000658382">
    <property type="component" value="Unassembled WGS sequence"/>
</dbReference>
<accession>A0A917UZW9</accession>
<evidence type="ECO:0000256" key="2">
    <source>
        <dbReference type="SAM" id="Phobius"/>
    </source>
</evidence>
<comment type="caution">
    <text evidence="4">The sequence shown here is derived from an EMBL/GenBank/DDBJ whole genome shotgun (WGS) entry which is preliminary data.</text>
</comment>
<keyword evidence="2" id="KW-1133">Transmembrane helix</keyword>
<reference evidence="4" key="1">
    <citation type="journal article" date="2014" name="Int. J. Syst. Evol. Microbiol.">
        <title>Complete genome sequence of Corynebacterium casei LMG S-19264T (=DSM 44701T), isolated from a smear-ripened cheese.</title>
        <authorList>
            <consortium name="US DOE Joint Genome Institute (JGI-PGF)"/>
            <person name="Walter F."/>
            <person name="Albersmeier A."/>
            <person name="Kalinowski J."/>
            <person name="Ruckert C."/>
        </authorList>
    </citation>
    <scope>NUCLEOTIDE SEQUENCE</scope>
    <source>
        <strain evidence="4">JCM 12580</strain>
    </source>
</reference>
<dbReference type="InterPro" id="IPR004913">
    <property type="entry name" value="Herpes_gJ"/>
</dbReference>
<feature type="compositionally biased region" description="Basic and acidic residues" evidence="1">
    <location>
        <begin position="45"/>
        <end position="62"/>
    </location>
</feature>
<reference evidence="4" key="2">
    <citation type="submission" date="2020-09" db="EMBL/GenBank/DDBJ databases">
        <authorList>
            <person name="Sun Q."/>
            <person name="Ohkuma M."/>
        </authorList>
    </citation>
    <scope>NUCLEOTIDE SEQUENCE</scope>
    <source>
        <strain evidence="4">JCM 12580</strain>
    </source>
</reference>
<feature type="region of interest" description="Disordered" evidence="1">
    <location>
        <begin position="42"/>
        <end position="128"/>
    </location>
</feature>
<keyword evidence="5" id="KW-1185">Reference proteome</keyword>
<gene>
    <name evidence="4" type="ORF">GCM10007063_25760</name>
</gene>
<organism evidence="4 5">
    <name type="scientific">Lentibacillus kapialis</name>
    <dbReference type="NCBI Taxonomy" id="340214"/>
    <lineage>
        <taxon>Bacteria</taxon>
        <taxon>Bacillati</taxon>
        <taxon>Bacillota</taxon>
        <taxon>Bacilli</taxon>
        <taxon>Bacillales</taxon>
        <taxon>Bacillaceae</taxon>
        <taxon>Lentibacillus</taxon>
    </lineage>
</organism>
<evidence type="ECO:0000313" key="5">
    <source>
        <dbReference type="Proteomes" id="UP000658382"/>
    </source>
</evidence>
<dbReference type="AlphaFoldDB" id="A0A917UZW9"/>